<protein>
    <submittedName>
        <fullName evidence="6">Uncharacterized protein</fullName>
    </submittedName>
</protein>
<feature type="compositionally biased region" description="Basic and acidic residues" evidence="5">
    <location>
        <begin position="1"/>
        <end position="10"/>
    </location>
</feature>
<evidence type="ECO:0000256" key="4">
    <source>
        <dbReference type="ARBA" id="ARBA00023136"/>
    </source>
</evidence>
<comment type="caution">
    <text evidence="6">The sequence shown here is derived from an EMBL/GenBank/DDBJ whole genome shotgun (WGS) entry which is preliminary data.</text>
</comment>
<dbReference type="PANTHER" id="PTHR36985">
    <property type="entry name" value="TRANSLOCATION AND ASSEMBLY MODULE SUBUNIT TAMB"/>
    <property type="match status" value="1"/>
</dbReference>
<evidence type="ECO:0000313" key="7">
    <source>
        <dbReference type="Proteomes" id="UP000298491"/>
    </source>
</evidence>
<keyword evidence="3" id="KW-1133">Transmembrane helix</keyword>
<dbReference type="GO" id="GO:0097347">
    <property type="term" value="C:TAM protein secretion complex"/>
    <property type="evidence" value="ECO:0007669"/>
    <property type="project" value="TreeGrafter"/>
</dbReference>
<evidence type="ECO:0000256" key="5">
    <source>
        <dbReference type="SAM" id="MobiDB-lite"/>
    </source>
</evidence>
<dbReference type="Proteomes" id="UP000298491">
    <property type="component" value="Unassembled WGS sequence"/>
</dbReference>
<evidence type="ECO:0000256" key="3">
    <source>
        <dbReference type="ARBA" id="ARBA00022989"/>
    </source>
</evidence>
<name>A0A659QUS9_SALET</name>
<proteinExistence type="predicted"/>
<feature type="non-terminal residue" evidence="6">
    <location>
        <position position="86"/>
    </location>
</feature>
<comment type="subcellular location">
    <subcellularLocation>
        <location evidence="1">Membrane</location>
        <topology evidence="1">Single-pass membrane protein</topology>
    </subcellularLocation>
</comment>
<evidence type="ECO:0000256" key="2">
    <source>
        <dbReference type="ARBA" id="ARBA00022692"/>
    </source>
</evidence>
<keyword evidence="4" id="KW-0472">Membrane</keyword>
<feature type="region of interest" description="Disordered" evidence="5">
    <location>
        <begin position="1"/>
        <end position="32"/>
    </location>
</feature>
<accession>A0A659QUS9</accession>
<dbReference type="GO" id="GO:0005886">
    <property type="term" value="C:plasma membrane"/>
    <property type="evidence" value="ECO:0007669"/>
    <property type="project" value="TreeGrafter"/>
</dbReference>
<keyword evidence="2" id="KW-0812">Transmembrane</keyword>
<reference evidence="6 7" key="1">
    <citation type="submission" date="2018-03" db="EMBL/GenBank/DDBJ databases">
        <title>Non-Typhoidal Salmonella genome sequencing and assembly.</title>
        <authorList>
            <person name="Matchawe C."/>
        </authorList>
    </citation>
    <scope>NUCLEOTIDE SEQUENCE [LARGE SCALE GENOMIC DNA]</scope>
    <source>
        <strain evidence="6 7">35dea</strain>
    </source>
</reference>
<dbReference type="PANTHER" id="PTHR36985:SF1">
    <property type="entry name" value="TRANSLOCATION AND ASSEMBLY MODULE SUBUNIT TAMB"/>
    <property type="match status" value="1"/>
</dbReference>
<dbReference type="AlphaFoldDB" id="A0A659QUS9"/>
<sequence>MALKDHHVALDSKNLPPSEPAQEDAESGPLNLSTPWPITLSRVALNNINIKIDDTTVSVLDFTSGLAWQEKNLTLKPTRRQGCRVG</sequence>
<gene>
    <name evidence="6" type="ORF">C9F09_14310</name>
</gene>
<organism evidence="6 7">
    <name type="scientific">Salmonella enterica subsp. enterica serovar Wilhelmsburg</name>
    <dbReference type="NCBI Taxonomy" id="1960126"/>
    <lineage>
        <taxon>Bacteria</taxon>
        <taxon>Pseudomonadati</taxon>
        <taxon>Pseudomonadota</taxon>
        <taxon>Gammaproteobacteria</taxon>
        <taxon>Enterobacterales</taxon>
        <taxon>Enterobacteriaceae</taxon>
        <taxon>Salmonella</taxon>
    </lineage>
</organism>
<dbReference type="GO" id="GO:0009306">
    <property type="term" value="P:protein secretion"/>
    <property type="evidence" value="ECO:0007669"/>
    <property type="project" value="TreeGrafter"/>
</dbReference>
<evidence type="ECO:0000256" key="1">
    <source>
        <dbReference type="ARBA" id="ARBA00004167"/>
    </source>
</evidence>
<dbReference type="EMBL" id="PYKB01000878">
    <property type="protein sequence ID" value="TGC90651.1"/>
    <property type="molecule type" value="Genomic_DNA"/>
</dbReference>
<evidence type="ECO:0000313" key="6">
    <source>
        <dbReference type="EMBL" id="TGC90651.1"/>
    </source>
</evidence>